<dbReference type="Proteomes" id="UP001501600">
    <property type="component" value="Unassembled WGS sequence"/>
</dbReference>
<dbReference type="PANTHER" id="PTHR16099">
    <property type="entry name" value="8-OXO-DGTP DIPHOSPHATES NUDT15"/>
    <property type="match status" value="1"/>
</dbReference>
<proteinExistence type="inferred from homology"/>
<protein>
    <submittedName>
        <fullName evidence="5">NUDIX hydrolase</fullName>
    </submittedName>
</protein>
<evidence type="ECO:0000259" key="4">
    <source>
        <dbReference type="PROSITE" id="PS51462"/>
    </source>
</evidence>
<evidence type="ECO:0000256" key="3">
    <source>
        <dbReference type="RuleBase" id="RU003476"/>
    </source>
</evidence>
<evidence type="ECO:0000256" key="1">
    <source>
        <dbReference type="ARBA" id="ARBA00001946"/>
    </source>
</evidence>
<dbReference type="Gene3D" id="3.90.79.10">
    <property type="entry name" value="Nucleoside Triphosphate Pyrophosphohydrolase"/>
    <property type="match status" value="1"/>
</dbReference>
<gene>
    <name evidence="5" type="ORF">GCM10025772_12310</name>
</gene>
<keyword evidence="2 3" id="KW-0378">Hydrolase</keyword>
<dbReference type="PROSITE" id="PS00893">
    <property type="entry name" value="NUDIX_BOX"/>
    <property type="match status" value="1"/>
</dbReference>
<evidence type="ECO:0000313" key="5">
    <source>
        <dbReference type="EMBL" id="GAA5189579.1"/>
    </source>
</evidence>
<dbReference type="PRINTS" id="PR00502">
    <property type="entry name" value="NUDIXFAMILY"/>
</dbReference>
<dbReference type="SUPFAM" id="SSF55811">
    <property type="entry name" value="Nudix"/>
    <property type="match status" value="1"/>
</dbReference>
<dbReference type="PROSITE" id="PS51462">
    <property type="entry name" value="NUDIX"/>
    <property type="match status" value="1"/>
</dbReference>
<dbReference type="Pfam" id="PF00293">
    <property type="entry name" value="NUDIX"/>
    <property type="match status" value="1"/>
</dbReference>
<dbReference type="EMBL" id="BAABLF010000006">
    <property type="protein sequence ID" value="GAA5189579.1"/>
    <property type="molecule type" value="Genomic_DNA"/>
</dbReference>
<dbReference type="InterPro" id="IPR000086">
    <property type="entry name" value="NUDIX_hydrolase_dom"/>
</dbReference>
<dbReference type="InterPro" id="IPR015797">
    <property type="entry name" value="NUDIX_hydrolase-like_dom_sf"/>
</dbReference>
<evidence type="ECO:0000256" key="2">
    <source>
        <dbReference type="ARBA" id="ARBA00022801"/>
    </source>
</evidence>
<dbReference type="InterPro" id="IPR020476">
    <property type="entry name" value="Nudix_hydrolase"/>
</dbReference>
<evidence type="ECO:0000313" key="6">
    <source>
        <dbReference type="Proteomes" id="UP001501600"/>
    </source>
</evidence>
<dbReference type="CDD" id="cd04678">
    <property type="entry name" value="NUDIX_MTH2_Nudt15"/>
    <property type="match status" value="1"/>
</dbReference>
<dbReference type="PANTHER" id="PTHR16099:SF5">
    <property type="entry name" value="NUCLEOTIDE TRIPHOSPHATE DIPHOSPHATASE NUDT15"/>
    <property type="match status" value="1"/>
</dbReference>
<dbReference type="RefSeq" id="WP_345316165.1">
    <property type="nucleotide sequence ID" value="NZ_BAABLF010000006.1"/>
</dbReference>
<sequence length="157" mass="17553">MVPNNPVPECHRPKVGIGILVLRPDGKLLLGKRLGSHAPFWSIPGGHLEAGETFEQCAIRELHEEAGLMIRGPKVVSVANNLRTFQQEGYHSVSVTLLAQLAESDPQYATNREPEKCEGWIWHDLTQPLPQPHFDASESAIHCYLQNRFYLPPSNGR</sequence>
<dbReference type="InterPro" id="IPR020084">
    <property type="entry name" value="NUDIX_hydrolase_CS"/>
</dbReference>
<comment type="cofactor">
    <cofactor evidence="1">
        <name>Mg(2+)</name>
        <dbReference type="ChEBI" id="CHEBI:18420"/>
    </cofactor>
</comment>
<organism evidence="5 6">
    <name type="scientific">Ferrimonas gelatinilytica</name>
    <dbReference type="NCBI Taxonomy" id="1255257"/>
    <lineage>
        <taxon>Bacteria</taxon>
        <taxon>Pseudomonadati</taxon>
        <taxon>Pseudomonadota</taxon>
        <taxon>Gammaproteobacteria</taxon>
        <taxon>Alteromonadales</taxon>
        <taxon>Ferrimonadaceae</taxon>
        <taxon>Ferrimonas</taxon>
    </lineage>
</organism>
<comment type="similarity">
    <text evidence="3">Belongs to the Nudix hydrolase family.</text>
</comment>
<accession>A0ABP9RZW7</accession>
<dbReference type="GO" id="GO:0016787">
    <property type="term" value="F:hydrolase activity"/>
    <property type="evidence" value="ECO:0007669"/>
    <property type="project" value="UniProtKB-KW"/>
</dbReference>
<keyword evidence="6" id="KW-1185">Reference proteome</keyword>
<reference evidence="6" key="1">
    <citation type="journal article" date="2019" name="Int. J. Syst. Evol. Microbiol.">
        <title>The Global Catalogue of Microorganisms (GCM) 10K type strain sequencing project: providing services to taxonomists for standard genome sequencing and annotation.</title>
        <authorList>
            <consortium name="The Broad Institute Genomics Platform"/>
            <consortium name="The Broad Institute Genome Sequencing Center for Infectious Disease"/>
            <person name="Wu L."/>
            <person name="Ma J."/>
        </authorList>
    </citation>
    <scope>NUCLEOTIDE SEQUENCE [LARGE SCALE GENOMIC DNA]</scope>
    <source>
        <strain evidence="6">JCM 18720</strain>
    </source>
</reference>
<feature type="domain" description="Nudix hydrolase" evidence="4">
    <location>
        <begin position="12"/>
        <end position="149"/>
    </location>
</feature>
<comment type="caution">
    <text evidence="5">The sequence shown here is derived from an EMBL/GenBank/DDBJ whole genome shotgun (WGS) entry which is preliminary data.</text>
</comment>
<name>A0ABP9RZW7_9GAMM</name>